<name>A0AA96ZXL5_9EURY</name>
<dbReference type="GeneID" id="85197791"/>
<evidence type="ECO:0000313" key="3">
    <source>
        <dbReference type="Proteomes" id="UP001302662"/>
    </source>
</evidence>
<dbReference type="EMBL" id="CP131062">
    <property type="protein sequence ID" value="WNY29104.1"/>
    <property type="molecule type" value="Genomic_DNA"/>
</dbReference>
<keyword evidence="3" id="KW-1185">Reference proteome</keyword>
<evidence type="ECO:0000256" key="1">
    <source>
        <dbReference type="SAM" id="Phobius"/>
    </source>
</evidence>
<dbReference type="Proteomes" id="UP001302662">
    <property type="component" value="Chromosome"/>
</dbReference>
<proteinExistence type="predicted"/>
<dbReference type="RefSeq" id="WP_316559104.1">
    <property type="nucleotide sequence ID" value="NZ_CP131062.1"/>
</dbReference>
<protein>
    <submittedName>
        <fullName evidence="2">Uncharacterized protein</fullName>
    </submittedName>
</protein>
<dbReference type="AlphaFoldDB" id="A0AA96ZXL5"/>
<sequence>MDLHHIEETAEEAFDHAIHVVKMKNILLTFIILCLAYLYLFVID</sequence>
<keyword evidence="1" id="KW-1133">Transmembrane helix</keyword>
<keyword evidence="1" id="KW-0812">Transmembrane</keyword>
<gene>
    <name evidence="2" type="ORF">MmiEs2_13200</name>
</gene>
<keyword evidence="1" id="KW-0472">Membrane</keyword>
<organism evidence="2 3">
    <name type="scientific">Methanimicrococcus stummii</name>
    <dbReference type="NCBI Taxonomy" id="3028294"/>
    <lineage>
        <taxon>Archaea</taxon>
        <taxon>Methanobacteriati</taxon>
        <taxon>Methanobacteriota</taxon>
        <taxon>Stenosarchaea group</taxon>
        <taxon>Methanomicrobia</taxon>
        <taxon>Methanosarcinales</taxon>
        <taxon>Methanosarcinaceae</taxon>
        <taxon>Methanimicrococcus</taxon>
    </lineage>
</organism>
<reference evidence="2 3" key="1">
    <citation type="submission" date="2023-07" db="EMBL/GenBank/DDBJ databases">
        <title>Closed genome sequence of Methanimicrococcus sp. Es2.</title>
        <authorList>
            <person name="Protasov E."/>
            <person name="Platt K."/>
            <person name="Reeh H."/>
            <person name="Poehlein A."/>
            <person name="Daniel R."/>
            <person name="Brune A."/>
        </authorList>
    </citation>
    <scope>NUCLEOTIDE SEQUENCE [LARGE SCALE GENOMIC DNA]</scope>
    <source>
        <strain evidence="2 3">Es2</strain>
    </source>
</reference>
<dbReference type="KEGG" id="mees:MmiEs2_13200"/>
<evidence type="ECO:0000313" key="2">
    <source>
        <dbReference type="EMBL" id="WNY29104.1"/>
    </source>
</evidence>
<accession>A0AA96ZXL5</accession>
<feature type="transmembrane region" description="Helical" evidence="1">
    <location>
        <begin position="26"/>
        <end position="43"/>
    </location>
</feature>